<evidence type="ECO:0000313" key="3">
    <source>
        <dbReference type="EMBL" id="EXF81248.1"/>
    </source>
</evidence>
<feature type="compositionally biased region" description="Basic and acidic residues" evidence="1">
    <location>
        <begin position="90"/>
        <end position="105"/>
    </location>
</feature>
<dbReference type="Proteomes" id="UP000020467">
    <property type="component" value="Unassembled WGS sequence"/>
</dbReference>
<dbReference type="KEGG" id="cfj:CFIO01_07768"/>
<name>A0A010S939_9PEZI</name>
<evidence type="ECO:0000259" key="2">
    <source>
        <dbReference type="PROSITE" id="PS50097"/>
    </source>
</evidence>
<feature type="region of interest" description="Disordered" evidence="1">
    <location>
        <begin position="88"/>
        <end position="107"/>
    </location>
</feature>
<dbReference type="SUPFAM" id="SSF54695">
    <property type="entry name" value="POZ domain"/>
    <property type="match status" value="1"/>
</dbReference>
<accession>A0A010S939</accession>
<dbReference type="AlphaFoldDB" id="A0A010S939"/>
<gene>
    <name evidence="3" type="ORF">CFIO01_07768</name>
</gene>
<feature type="domain" description="BTB" evidence="2">
    <location>
        <begin position="16"/>
        <end position="87"/>
    </location>
</feature>
<dbReference type="Pfam" id="PF00651">
    <property type="entry name" value="BTB"/>
    <property type="match status" value="1"/>
</dbReference>
<reference evidence="3 4" key="1">
    <citation type="submission" date="2014-02" db="EMBL/GenBank/DDBJ databases">
        <title>The genome sequence of Colletotrichum fioriniae PJ7.</title>
        <authorList>
            <person name="Baroncelli R."/>
            <person name="Thon M.R."/>
        </authorList>
    </citation>
    <scope>NUCLEOTIDE SEQUENCE [LARGE SCALE GENOMIC DNA]</scope>
    <source>
        <strain evidence="3 4">PJ7</strain>
    </source>
</reference>
<dbReference type="eggNOG" id="ENOG502SFZQ">
    <property type="taxonomic scope" value="Eukaryota"/>
</dbReference>
<evidence type="ECO:0000256" key="1">
    <source>
        <dbReference type="SAM" id="MobiDB-lite"/>
    </source>
</evidence>
<keyword evidence="4" id="KW-1185">Reference proteome</keyword>
<organism evidence="3 4">
    <name type="scientific">Colletotrichum fioriniae PJ7</name>
    <dbReference type="NCBI Taxonomy" id="1445577"/>
    <lineage>
        <taxon>Eukaryota</taxon>
        <taxon>Fungi</taxon>
        <taxon>Dikarya</taxon>
        <taxon>Ascomycota</taxon>
        <taxon>Pezizomycotina</taxon>
        <taxon>Sordariomycetes</taxon>
        <taxon>Hypocreomycetidae</taxon>
        <taxon>Glomerellales</taxon>
        <taxon>Glomerellaceae</taxon>
        <taxon>Colletotrichum</taxon>
        <taxon>Colletotrichum acutatum species complex</taxon>
    </lineage>
</organism>
<dbReference type="OrthoDB" id="9997739at2759"/>
<comment type="caution">
    <text evidence="3">The sequence shown here is derived from an EMBL/GenBank/DDBJ whole genome shotgun (WGS) entry which is preliminary data.</text>
</comment>
<protein>
    <recommendedName>
        <fullName evidence="2">BTB domain-containing protein</fullName>
    </recommendedName>
</protein>
<dbReference type="InterPro" id="IPR000210">
    <property type="entry name" value="BTB/POZ_dom"/>
</dbReference>
<dbReference type="PANTHER" id="PTHR47843">
    <property type="entry name" value="BTB DOMAIN-CONTAINING PROTEIN-RELATED"/>
    <property type="match status" value="1"/>
</dbReference>
<proteinExistence type="predicted"/>
<dbReference type="EMBL" id="JARH01000375">
    <property type="protein sequence ID" value="EXF81248.1"/>
    <property type="molecule type" value="Genomic_DNA"/>
</dbReference>
<dbReference type="PROSITE" id="PS50097">
    <property type="entry name" value="BTB"/>
    <property type="match status" value="1"/>
</dbReference>
<dbReference type="HOGENOM" id="CLU_056399_0_0_1"/>
<dbReference type="InterPro" id="IPR011333">
    <property type="entry name" value="SKP1/BTB/POZ_sf"/>
</dbReference>
<sequence length="284" mass="32581">MSLKRKRGIDEIIDSRVVTFIIGKGDSKREFCVHEGAFACLSAPLQALLTGGMKEALEGKIIWDDIEPTTFRLLLKYAYTGSYPIPYPGKRNDDERGSKKDGDTREDIEEDRSLRLWIKNSAEEDNERHAVLDFCEEHFSKYVVSEVTPANRVHSARKPGFEVLDSTIIVELDHLLKPSQLYILADRYLIDDLKESCLNDIGRKLCNADGDRTLMAHVCSVLRFLHAQTLPQDKLRKLFLRFLIADMRYAMASGGEDLIRDFADYAVELLLEIPYTYWKELQDV</sequence>
<dbReference type="Gene3D" id="3.30.710.10">
    <property type="entry name" value="Potassium Channel Kv1.1, Chain A"/>
    <property type="match status" value="1"/>
</dbReference>
<evidence type="ECO:0000313" key="4">
    <source>
        <dbReference type="Proteomes" id="UP000020467"/>
    </source>
</evidence>